<dbReference type="PROSITE" id="PS51257">
    <property type="entry name" value="PROKAR_LIPOPROTEIN"/>
    <property type="match status" value="1"/>
</dbReference>
<keyword evidence="1" id="KW-0812">Transmembrane</keyword>
<accession>A0A1A9I098</accession>
<keyword evidence="4" id="KW-1185">Reference proteome</keyword>
<keyword evidence="1" id="KW-1133">Transmembrane helix</keyword>
<name>A0A1A9I098_9BACT</name>
<proteinExistence type="predicted"/>
<dbReference type="RefSeq" id="WP_067754601.1">
    <property type="nucleotide sequence ID" value="NZ_CP015772.1"/>
</dbReference>
<dbReference type="OrthoDB" id="7172369at2"/>
<reference evidence="3 4" key="1">
    <citation type="submission" date="2016-05" db="EMBL/GenBank/DDBJ databases">
        <title>Niabella ginsenosidivorans BS26 whole genome sequencing.</title>
        <authorList>
            <person name="Im W.T."/>
            <person name="Siddiqi M.Z."/>
        </authorList>
    </citation>
    <scope>NUCLEOTIDE SEQUENCE [LARGE SCALE GENOMIC DNA]</scope>
    <source>
        <strain evidence="3 4">BS26</strain>
    </source>
</reference>
<evidence type="ECO:0000313" key="3">
    <source>
        <dbReference type="EMBL" id="ANH81046.1"/>
    </source>
</evidence>
<protein>
    <recommendedName>
        <fullName evidence="2">DUF6438 domain-containing protein</fullName>
    </recommendedName>
</protein>
<dbReference type="AlphaFoldDB" id="A0A1A9I098"/>
<dbReference type="Proteomes" id="UP000077667">
    <property type="component" value="Chromosome"/>
</dbReference>
<dbReference type="STRING" id="1176587.A8C56_08695"/>
<dbReference type="KEGG" id="nia:A8C56_08695"/>
<dbReference type="EMBL" id="CP015772">
    <property type="protein sequence ID" value="ANH81046.1"/>
    <property type="molecule type" value="Genomic_DNA"/>
</dbReference>
<evidence type="ECO:0000259" key="2">
    <source>
        <dbReference type="Pfam" id="PF20033"/>
    </source>
</evidence>
<feature type="transmembrane region" description="Helical" evidence="1">
    <location>
        <begin position="6"/>
        <end position="25"/>
    </location>
</feature>
<evidence type="ECO:0000313" key="4">
    <source>
        <dbReference type="Proteomes" id="UP000077667"/>
    </source>
</evidence>
<feature type="domain" description="DUF6438" evidence="2">
    <location>
        <begin position="39"/>
        <end position="142"/>
    </location>
</feature>
<gene>
    <name evidence="3" type="ORF">A8C56_08695</name>
</gene>
<dbReference type="InterPro" id="IPR045497">
    <property type="entry name" value="DUF6438"/>
</dbReference>
<keyword evidence="1" id="KW-0472">Membrane</keyword>
<dbReference type="Pfam" id="PF20033">
    <property type="entry name" value="DUF6438"/>
    <property type="match status" value="1"/>
</dbReference>
<evidence type="ECO:0000256" key="1">
    <source>
        <dbReference type="SAM" id="Phobius"/>
    </source>
</evidence>
<organism evidence="3 4">
    <name type="scientific">Niabella ginsenosidivorans</name>
    <dbReference type="NCBI Taxonomy" id="1176587"/>
    <lineage>
        <taxon>Bacteria</taxon>
        <taxon>Pseudomonadati</taxon>
        <taxon>Bacteroidota</taxon>
        <taxon>Chitinophagia</taxon>
        <taxon>Chitinophagales</taxon>
        <taxon>Chitinophagaceae</taxon>
        <taxon>Niabella</taxon>
    </lineage>
</organism>
<sequence length="168" mass="19567">MWQLLVRQFIFLRIILLFLLILGSCNIKKQHSLPEEINKITIVTGGCYGECPFLAIAIDKSLNYNYFGGEYTELNGFYTGKVSNEFWDSVSQKLERIQFKQLDSQYINSHDDMNIQVVIQYNDSIKKIRAQSADLLDSVRKILFWLLDSRTKQKLVPSKDTIRFETNA</sequence>